<gene>
    <name evidence="1" type="ORF">LCGC14_2547400</name>
</gene>
<accession>A0A0F9APG5</accession>
<feature type="non-terminal residue" evidence="1">
    <location>
        <position position="402"/>
    </location>
</feature>
<proteinExistence type="predicted"/>
<name>A0A0F9APG5_9ZZZZ</name>
<dbReference type="EMBL" id="LAZR01041721">
    <property type="protein sequence ID" value="KKL11280.1"/>
    <property type="molecule type" value="Genomic_DNA"/>
</dbReference>
<organism evidence="1">
    <name type="scientific">marine sediment metagenome</name>
    <dbReference type="NCBI Taxonomy" id="412755"/>
    <lineage>
        <taxon>unclassified sequences</taxon>
        <taxon>metagenomes</taxon>
        <taxon>ecological metagenomes</taxon>
    </lineage>
</organism>
<evidence type="ECO:0000313" key="1">
    <source>
        <dbReference type="EMBL" id="KKL11280.1"/>
    </source>
</evidence>
<comment type="caution">
    <text evidence="1">The sequence shown here is derived from an EMBL/GenBank/DDBJ whole genome shotgun (WGS) entry which is preliminary data.</text>
</comment>
<dbReference type="AlphaFoldDB" id="A0A0F9APG5"/>
<sequence length="402" mass="48448">MTKRNNERLIELIRSIFELFDENGQLINKYSENFEQKVILMTNKLRNPKIFGLSSKLERLKFRAKNTFYYGWGNEVFKNLRENYNIESITLESFFHELDKYLDSIENRALEEYVIILPINLDFQNNLPQVLFNLSKNIQISLENHNFFSKNISRLFFEYIEKKYDKYIDKNVLNLLDNIEYRKCSYIVIKLKARDKFYMKDISSRNVDINLGIFCFIKFSLRHVMRFSRRDFLSQHIAEINAPIMIAVKNNDITTIFFSSFENFKSFESFNDEELNSYKTIIELIENIKHQKIRDLIGEIFRLYYLALTDSAISDSFMKFWNIIEILFLKKAGITEERIKERLKSLFRPTFKKDFYDMIELIYSKRNFLVHEAKDIITEADRDFIKEISEHSIDFFLDIIHE</sequence>
<protein>
    <submittedName>
        <fullName evidence="1">Uncharacterized protein</fullName>
    </submittedName>
</protein>
<reference evidence="1" key="1">
    <citation type="journal article" date="2015" name="Nature">
        <title>Complex archaea that bridge the gap between prokaryotes and eukaryotes.</title>
        <authorList>
            <person name="Spang A."/>
            <person name="Saw J.H."/>
            <person name="Jorgensen S.L."/>
            <person name="Zaremba-Niedzwiedzka K."/>
            <person name="Martijn J."/>
            <person name="Lind A.E."/>
            <person name="van Eijk R."/>
            <person name="Schleper C."/>
            <person name="Guy L."/>
            <person name="Ettema T.J."/>
        </authorList>
    </citation>
    <scope>NUCLEOTIDE SEQUENCE</scope>
</reference>